<proteinExistence type="predicted"/>
<organism evidence="1 2">
    <name type="scientific">Coniosporium uncinatum</name>
    <dbReference type="NCBI Taxonomy" id="93489"/>
    <lineage>
        <taxon>Eukaryota</taxon>
        <taxon>Fungi</taxon>
        <taxon>Dikarya</taxon>
        <taxon>Ascomycota</taxon>
        <taxon>Pezizomycotina</taxon>
        <taxon>Dothideomycetes</taxon>
        <taxon>Dothideomycetes incertae sedis</taxon>
        <taxon>Coniosporium</taxon>
    </lineage>
</organism>
<feature type="non-terminal residue" evidence="1">
    <location>
        <position position="1"/>
    </location>
</feature>
<accession>A0ACC3DIW7</accession>
<feature type="non-terminal residue" evidence="1">
    <location>
        <position position="493"/>
    </location>
</feature>
<keyword evidence="2" id="KW-1185">Reference proteome</keyword>
<evidence type="ECO:0000313" key="2">
    <source>
        <dbReference type="Proteomes" id="UP001186974"/>
    </source>
</evidence>
<protein>
    <submittedName>
        <fullName evidence="1">Uncharacterized protein</fullName>
    </submittedName>
</protein>
<dbReference type="EMBL" id="JAWDJW010003900">
    <property type="protein sequence ID" value="KAK3076498.1"/>
    <property type="molecule type" value="Genomic_DNA"/>
</dbReference>
<gene>
    <name evidence="1" type="ORF">LTS18_012850</name>
</gene>
<dbReference type="Proteomes" id="UP001186974">
    <property type="component" value="Unassembled WGS sequence"/>
</dbReference>
<evidence type="ECO:0000313" key="1">
    <source>
        <dbReference type="EMBL" id="KAK3076498.1"/>
    </source>
</evidence>
<name>A0ACC3DIW7_9PEZI</name>
<reference evidence="1" key="1">
    <citation type="submission" date="2024-09" db="EMBL/GenBank/DDBJ databases">
        <title>Black Yeasts Isolated from many extreme environments.</title>
        <authorList>
            <person name="Coleine C."/>
            <person name="Stajich J.E."/>
            <person name="Selbmann L."/>
        </authorList>
    </citation>
    <scope>NUCLEOTIDE SEQUENCE</scope>
    <source>
        <strain evidence="1">CCFEE 5737</strain>
    </source>
</reference>
<sequence>GAVKQMDLVQRQKADEVRAAEAVLRNLEKEGGSNNLAAFPGKMDQLIRAVQNDTRFRERPVGPVGQHISLLRPQWVSILERAMGSVMDAFVVTSKADQATLSEVMRRVGCVVPILIGHATPIDTSRNEPDAQLLTTSRALKFDNDLVRNQLVINQGVDQTVLIENRNEAVSFMSDGPRPTNVKQCFAMHDTRRGQGIRIVVMGGGPQMTPITAWTQRSRMKIDKEEEINLQRGNVRHLKAELNEIEQKLRDAQTKLKNAQQARVQHKKDGRILELDQNNAERAVERLQEELEAATPQTGVLDQLRDQLKAAQEEADINLTTFSAATAKKDDLHESQRPLKARIDTVQGEINEVKARVQKAKTRAQKLEVKRHEVLLKKNEAIHVVEDAKETKTAYEQQLEEQQNVVATYINEATKVSARVGIDEGMTCDSLEALLDELLKQKERARRELGGTEEDCTVAALHVKSTYENAKKAYVATHNNNNIMKQALGYRRD</sequence>
<comment type="caution">
    <text evidence="1">The sequence shown here is derived from an EMBL/GenBank/DDBJ whole genome shotgun (WGS) entry which is preliminary data.</text>
</comment>